<dbReference type="PROSITE" id="PS50056">
    <property type="entry name" value="TYR_PHOSPHATASE_2"/>
    <property type="match status" value="1"/>
</dbReference>
<evidence type="ECO:0000313" key="5">
    <source>
        <dbReference type="EMBL" id="GAA2620871.1"/>
    </source>
</evidence>
<dbReference type="Pfam" id="PF05706">
    <property type="entry name" value="CDKN3"/>
    <property type="match status" value="1"/>
</dbReference>
<reference evidence="5 6" key="1">
    <citation type="journal article" date="2019" name="Int. J. Syst. Evol. Microbiol.">
        <title>The Global Catalogue of Microorganisms (GCM) 10K type strain sequencing project: providing services to taxonomists for standard genome sequencing and annotation.</title>
        <authorList>
            <consortium name="The Broad Institute Genomics Platform"/>
            <consortium name="The Broad Institute Genome Sequencing Center for Infectious Disease"/>
            <person name="Wu L."/>
            <person name="Ma J."/>
        </authorList>
    </citation>
    <scope>NUCLEOTIDE SEQUENCE [LARGE SCALE GENOMIC DNA]</scope>
    <source>
        <strain evidence="5 6">JCM 6833</strain>
    </source>
</reference>
<dbReference type="SUPFAM" id="SSF52799">
    <property type="entry name" value="(Phosphotyrosine protein) phosphatases II"/>
    <property type="match status" value="1"/>
</dbReference>
<protein>
    <recommendedName>
        <fullName evidence="1">protein-tyrosine-phosphatase</fullName>
        <ecNumber evidence="1">3.1.3.48</ecNumber>
    </recommendedName>
</protein>
<dbReference type="InterPro" id="IPR029021">
    <property type="entry name" value="Prot-tyrosine_phosphatase-like"/>
</dbReference>
<gene>
    <name evidence="5" type="ORF">GCM10010411_65950</name>
</gene>
<name>A0ABN3QA89_9ACTN</name>
<keyword evidence="2" id="KW-0378">Hydrolase</keyword>
<keyword evidence="3" id="KW-0904">Protein phosphatase</keyword>
<comment type="caution">
    <text evidence="5">The sequence shown here is derived from an EMBL/GenBank/DDBJ whole genome shotgun (WGS) entry which is preliminary data.</text>
</comment>
<evidence type="ECO:0000256" key="3">
    <source>
        <dbReference type="ARBA" id="ARBA00022912"/>
    </source>
</evidence>
<dbReference type="InterPro" id="IPR022778">
    <property type="entry name" value="CDKN3"/>
</dbReference>
<evidence type="ECO:0000313" key="6">
    <source>
        <dbReference type="Proteomes" id="UP001501509"/>
    </source>
</evidence>
<organism evidence="5 6">
    <name type="scientific">Actinomadura fulvescens</name>
    <dbReference type="NCBI Taxonomy" id="46160"/>
    <lineage>
        <taxon>Bacteria</taxon>
        <taxon>Bacillati</taxon>
        <taxon>Actinomycetota</taxon>
        <taxon>Actinomycetes</taxon>
        <taxon>Streptosporangiales</taxon>
        <taxon>Thermomonosporaceae</taxon>
        <taxon>Actinomadura</taxon>
    </lineage>
</organism>
<dbReference type="RefSeq" id="WP_344546386.1">
    <property type="nucleotide sequence ID" value="NZ_BAAATD010000010.1"/>
</dbReference>
<evidence type="ECO:0000259" key="4">
    <source>
        <dbReference type="PROSITE" id="PS50056"/>
    </source>
</evidence>
<dbReference type="Gene3D" id="3.90.190.10">
    <property type="entry name" value="Protein tyrosine phosphatase superfamily"/>
    <property type="match status" value="1"/>
</dbReference>
<dbReference type="Proteomes" id="UP001501509">
    <property type="component" value="Unassembled WGS sequence"/>
</dbReference>
<dbReference type="InterPro" id="IPR000387">
    <property type="entry name" value="Tyr_Pase_dom"/>
</dbReference>
<feature type="domain" description="Tyrosine specific protein phosphatases" evidence="4">
    <location>
        <begin position="99"/>
        <end position="137"/>
    </location>
</feature>
<dbReference type="EMBL" id="BAAATD010000010">
    <property type="protein sequence ID" value="GAA2620871.1"/>
    <property type="molecule type" value="Genomic_DNA"/>
</dbReference>
<proteinExistence type="predicted"/>
<dbReference type="EC" id="3.1.3.48" evidence="1"/>
<evidence type="ECO:0000256" key="2">
    <source>
        <dbReference type="ARBA" id="ARBA00022801"/>
    </source>
</evidence>
<keyword evidence="6" id="KW-1185">Reference proteome</keyword>
<sequence>MRIKGKGTPEAEAPWHEIVPGLWMGGHVYRDATGASVPAVVTAEFDLVLSLYRRDGHGPDAAVEHHCVEVPDGPLVPEQIAAVCELADTAAAAVRDRRRVLVRCHSGYNRSGLVVVQALVTLGYSTEDAIFLVRYRRSKWALNNPLFVEYLTSGLDVARLLTGLAALDG</sequence>
<accession>A0ABN3QA89</accession>
<evidence type="ECO:0000256" key="1">
    <source>
        <dbReference type="ARBA" id="ARBA00013064"/>
    </source>
</evidence>